<evidence type="ECO:0000256" key="1">
    <source>
        <dbReference type="ARBA" id="ARBA00022553"/>
    </source>
</evidence>
<feature type="region of interest" description="Disordered" evidence="2">
    <location>
        <begin position="725"/>
        <end position="762"/>
    </location>
</feature>
<feature type="region of interest" description="Disordered" evidence="2">
    <location>
        <begin position="1"/>
        <end position="70"/>
    </location>
</feature>
<feature type="compositionally biased region" description="Polar residues" evidence="2">
    <location>
        <begin position="403"/>
        <end position="415"/>
    </location>
</feature>
<accession>A0A4D9DUL8</accession>
<proteinExistence type="predicted"/>
<feature type="compositionally biased region" description="Low complexity" evidence="2">
    <location>
        <begin position="310"/>
        <end position="321"/>
    </location>
</feature>
<feature type="region of interest" description="Disordered" evidence="2">
    <location>
        <begin position="122"/>
        <end position="243"/>
    </location>
</feature>
<dbReference type="InterPro" id="IPR028149">
    <property type="entry name" value="Tantalus-like"/>
</dbReference>
<feature type="compositionally biased region" description="Low complexity" evidence="2">
    <location>
        <begin position="128"/>
        <end position="140"/>
    </location>
</feature>
<dbReference type="AlphaFoldDB" id="A0A4D9DUL8"/>
<evidence type="ECO:0000259" key="3">
    <source>
        <dbReference type="Pfam" id="PF15386"/>
    </source>
</evidence>
<dbReference type="STRING" id="55544.A0A4D9DUL8"/>
<reference evidence="4 5" key="2">
    <citation type="submission" date="2019-04" db="EMBL/GenBank/DDBJ databases">
        <title>The genome sequence of big-headed turtle.</title>
        <authorList>
            <person name="Gong S."/>
        </authorList>
    </citation>
    <scope>NUCLEOTIDE SEQUENCE [LARGE SCALE GENOMIC DNA]</scope>
    <source>
        <strain evidence="4">DO16091913</strain>
        <tissue evidence="4">Muscle</tissue>
    </source>
</reference>
<keyword evidence="1" id="KW-0597">Phosphoprotein</keyword>
<dbReference type="EMBL" id="QXTE01000363">
    <property type="protein sequence ID" value="TFJ98879.1"/>
    <property type="molecule type" value="Genomic_DNA"/>
</dbReference>
<dbReference type="GO" id="GO:0005654">
    <property type="term" value="C:nucleoplasm"/>
    <property type="evidence" value="ECO:0007669"/>
    <property type="project" value="TreeGrafter"/>
</dbReference>
<feature type="compositionally biased region" description="Low complexity" evidence="2">
    <location>
        <begin position="747"/>
        <end position="756"/>
    </location>
</feature>
<feature type="region of interest" description="Disordered" evidence="2">
    <location>
        <begin position="276"/>
        <end position="330"/>
    </location>
</feature>
<dbReference type="PANTHER" id="PTHR14522">
    <property type="entry name" value="EMO2-RELATED"/>
    <property type="match status" value="1"/>
</dbReference>
<gene>
    <name evidence="4" type="ORF">DR999_PMT19173</name>
</gene>
<evidence type="ECO:0000256" key="2">
    <source>
        <dbReference type="SAM" id="MobiDB-lite"/>
    </source>
</evidence>
<dbReference type="OrthoDB" id="6163216at2759"/>
<name>A0A4D9DUL8_9SAUR</name>
<dbReference type="PANTHER" id="PTHR14522:SF2">
    <property type="entry name" value="PROLINE-RICH PROTEIN 14"/>
    <property type="match status" value="1"/>
</dbReference>
<sequence length="783" mass="86155">MEHPVARGALAGGGTRLSASERNIRRQRLIVYRPSTEKQSSPAPRGPEEKAPPLCWLPRGGAGSPQARRQSERLQGRRQRLQQGVPQWGQGAELWLVASPMERARHRVLAIALEECLATTQGAVSQRSTSPSAHPATPSLPGHPFPGKALPPLGSPPPGSDWTPRHQEPAMDRPSPEEQRSPVCQRPENKAPASCWPPQGTAGSKSERLPGKRWLLRQGAPQQNRGPGACPSISQQGKELVTSPMERAQQRVLTVALEECPMAADASLQQEDLLMSSPPSTVDQLTASSSSSDQWERCPQPDPVPEEAEPPGSLLPSSSSAWPPPICSLLRPRATVPPVRHWGITPLFQSVKSKLETFADIFLSPVKPRLRPPPSPHPDEEEGGGQPAEPPRPEEEPAQSRSGPSQQGAHSSRQGVNIEVKIAISQPAERRGPGEAKDDGEGDSIVSRRPPICQWRLSPEDPSQPRLGRSYSCPDFPWAMPSPLPASAPCPPRRRRHTVCSLEVSRELLRGHPSPPVLPCLRKEVFPFPSPASRRLLSPVVCMTRCDEARSSCPGPPHHEEPATALLCPRSSHCHPALPQHLGSQCRGIAWPSRKGPERFLVHMVFLPHRDGSQHPEQGDRGHGVTTGGILLSHPDAKCSQEETTGKVSRFRIRKTPAKQQANLTPMGLPRPVRLDKKEFSLEEIYTNKNYHTPTEKRTFETIFEEPRERNGALVLTSQRKLKRTMEFQDSSLPRKQRRARPRGRLAGRAPGGRRAPPQHPNLEELLRQRLAELDALFEADGD</sequence>
<evidence type="ECO:0000313" key="4">
    <source>
        <dbReference type="EMBL" id="TFJ98879.1"/>
    </source>
</evidence>
<protein>
    <submittedName>
        <fullName evidence="4">Receptor activity-modifying protein 3</fullName>
    </submittedName>
</protein>
<evidence type="ECO:0000313" key="5">
    <source>
        <dbReference type="Proteomes" id="UP000297703"/>
    </source>
</evidence>
<dbReference type="Pfam" id="PF15386">
    <property type="entry name" value="Tantalus"/>
    <property type="match status" value="1"/>
</dbReference>
<dbReference type="Proteomes" id="UP000297703">
    <property type="component" value="Unassembled WGS sequence"/>
</dbReference>
<organism evidence="4 5">
    <name type="scientific">Platysternon megacephalum</name>
    <name type="common">big-headed turtle</name>
    <dbReference type="NCBI Taxonomy" id="55544"/>
    <lineage>
        <taxon>Eukaryota</taxon>
        <taxon>Metazoa</taxon>
        <taxon>Chordata</taxon>
        <taxon>Craniata</taxon>
        <taxon>Vertebrata</taxon>
        <taxon>Euteleostomi</taxon>
        <taxon>Archelosauria</taxon>
        <taxon>Testudinata</taxon>
        <taxon>Testudines</taxon>
        <taxon>Cryptodira</taxon>
        <taxon>Durocryptodira</taxon>
        <taxon>Testudinoidea</taxon>
        <taxon>Platysternidae</taxon>
        <taxon>Platysternon</taxon>
    </lineage>
</organism>
<feature type="region of interest" description="Disordered" evidence="2">
    <location>
        <begin position="366"/>
        <end position="467"/>
    </location>
</feature>
<keyword evidence="4" id="KW-0675">Receptor</keyword>
<keyword evidence="5" id="KW-1185">Reference proteome</keyword>
<comment type="caution">
    <text evidence="4">The sequence shown here is derived from an EMBL/GenBank/DDBJ whole genome shotgun (WGS) entry which is preliminary data.</text>
</comment>
<feature type="compositionally biased region" description="Basic residues" evidence="2">
    <location>
        <begin position="735"/>
        <end position="746"/>
    </location>
</feature>
<dbReference type="InterPro" id="IPR026320">
    <property type="entry name" value="PRR14"/>
</dbReference>
<feature type="compositionally biased region" description="Polar residues" evidence="2">
    <location>
        <begin position="277"/>
        <end position="293"/>
    </location>
</feature>
<feature type="compositionally biased region" description="Basic and acidic residues" evidence="2">
    <location>
        <begin position="163"/>
        <end position="180"/>
    </location>
</feature>
<feature type="compositionally biased region" description="Basic and acidic residues" evidence="2">
    <location>
        <begin position="428"/>
        <end position="439"/>
    </location>
</feature>
<reference evidence="4 5" key="1">
    <citation type="submission" date="2019-04" db="EMBL/GenBank/DDBJ databases">
        <title>Draft genome of the big-headed turtle Platysternon megacephalum.</title>
        <authorList>
            <person name="Gong S."/>
        </authorList>
    </citation>
    <scope>NUCLEOTIDE SEQUENCE [LARGE SCALE GENOMIC DNA]</scope>
    <source>
        <strain evidence="4">DO16091913</strain>
        <tissue evidence="4">Muscle</tissue>
    </source>
</reference>
<feature type="domain" description="Tantalus-like" evidence="3">
    <location>
        <begin position="664"/>
        <end position="721"/>
    </location>
</feature>